<dbReference type="STRING" id="455193.SAMN05421805_1339"/>
<dbReference type="Proteomes" id="UP000270697">
    <property type="component" value="Unassembled WGS sequence"/>
</dbReference>
<evidence type="ECO:0000313" key="1">
    <source>
        <dbReference type="EMBL" id="RKT87331.1"/>
    </source>
</evidence>
<reference evidence="2 3" key="1">
    <citation type="submission" date="2016-10" db="EMBL/GenBank/DDBJ databases">
        <authorList>
            <person name="de Groot N.N."/>
        </authorList>
    </citation>
    <scope>NUCLEOTIDE SEQUENCE [LARGE SCALE GENOMIC DNA]</scope>
    <source>
        <strain evidence="2 3">CPCC 201259</strain>
    </source>
</reference>
<evidence type="ECO:0000313" key="2">
    <source>
        <dbReference type="EMBL" id="SFP00298.1"/>
    </source>
</evidence>
<dbReference type="AlphaFoldDB" id="A0A1I5LSK0"/>
<gene>
    <name evidence="1" type="ORF">ATL45_5739</name>
    <name evidence="2" type="ORF">SAMN05421805_1339</name>
</gene>
<dbReference type="EMBL" id="RBXX01000002">
    <property type="protein sequence ID" value="RKT87331.1"/>
    <property type="molecule type" value="Genomic_DNA"/>
</dbReference>
<organism evidence="2 3">
    <name type="scientific">Saccharopolyspora antimicrobica</name>
    <dbReference type="NCBI Taxonomy" id="455193"/>
    <lineage>
        <taxon>Bacteria</taxon>
        <taxon>Bacillati</taxon>
        <taxon>Actinomycetota</taxon>
        <taxon>Actinomycetes</taxon>
        <taxon>Pseudonocardiales</taxon>
        <taxon>Pseudonocardiaceae</taxon>
        <taxon>Saccharopolyspora</taxon>
    </lineage>
</organism>
<protein>
    <submittedName>
        <fullName evidence="2">Uncharacterized protein</fullName>
    </submittedName>
</protein>
<sequence length="83" mass="9102">MLRNMINPDVDHLRTTMEPVKAAEARFWGHMAKLGVPDGQAWDAIRVVLADIQGGVGHTDPWAVAATSRRPPTVSDLRKVVGF</sequence>
<keyword evidence="4" id="KW-1185">Reference proteome</keyword>
<evidence type="ECO:0000313" key="4">
    <source>
        <dbReference type="Proteomes" id="UP000270697"/>
    </source>
</evidence>
<name>A0A1I5LSK0_9PSEU</name>
<accession>A0A1I5LSK0</accession>
<reference evidence="1 4" key="2">
    <citation type="submission" date="2018-10" db="EMBL/GenBank/DDBJ databases">
        <title>Sequencing the genomes of 1000 actinobacteria strains.</title>
        <authorList>
            <person name="Klenk H.-P."/>
        </authorList>
    </citation>
    <scope>NUCLEOTIDE SEQUENCE [LARGE SCALE GENOMIC DNA]</scope>
    <source>
        <strain evidence="1 4">DSM 45119</strain>
    </source>
</reference>
<dbReference type="Proteomes" id="UP000199398">
    <property type="component" value="Unassembled WGS sequence"/>
</dbReference>
<dbReference type="EMBL" id="FOUP01000033">
    <property type="protein sequence ID" value="SFP00298.1"/>
    <property type="molecule type" value="Genomic_DNA"/>
</dbReference>
<proteinExistence type="predicted"/>
<evidence type="ECO:0000313" key="3">
    <source>
        <dbReference type="Proteomes" id="UP000199398"/>
    </source>
</evidence>